<dbReference type="HAMAP" id="MF_00296">
    <property type="entry name" value="MetX_acyltransf"/>
    <property type="match status" value="1"/>
</dbReference>
<dbReference type="SUPFAM" id="SSF53474">
    <property type="entry name" value="alpha/beta-Hydrolases"/>
    <property type="match status" value="1"/>
</dbReference>
<comment type="catalytic activity">
    <reaction evidence="2">
        <text>L-homoserine + acetyl-CoA = O-acetyl-L-homoserine + CoA</text>
        <dbReference type="Rhea" id="RHEA:13701"/>
        <dbReference type="ChEBI" id="CHEBI:57287"/>
        <dbReference type="ChEBI" id="CHEBI:57288"/>
        <dbReference type="ChEBI" id="CHEBI:57476"/>
        <dbReference type="ChEBI" id="CHEBI:57716"/>
        <dbReference type="EC" id="2.3.1.31"/>
    </reaction>
</comment>
<dbReference type="Gene3D" id="3.40.50.1820">
    <property type="entry name" value="alpha/beta hydrolase"/>
    <property type="match status" value="1"/>
</dbReference>
<dbReference type="InterPro" id="IPR006311">
    <property type="entry name" value="TAT_signal"/>
</dbReference>
<sequence>METADVRRREFLVHGGAAAAVGLALLGPSFPAWAFPSRPGEEVVPWADPPPPVAAPQVVPRQLDWERLDSWITPNDRFFVVASNTLGGCRGTTGPSSPDPATGRPYGLTFPIITIRDMVRVQERLLRHLGIEELRLVAGGSMGGMQALEWAVMYPERVRAALPIATTARLSARGIAFNEIARRAICLDPRWNKGDYYGSEDGGPDAGLALARMVGTVTYLSDAVLQEQFGRKPASEESAIERDLHARFDVERYLHDEGEALVRRFDANSYLYLTKACDLHDVSRGYPSLEAALARVTARTLLVAIRSDDLFPPQETDEIVAILRRHNRDVRHFLLDSAYGHDAFLVEQDKMLSVLRDFVAEI</sequence>
<dbReference type="NCBIfam" id="NF001209">
    <property type="entry name" value="PRK00175.1"/>
    <property type="match status" value="1"/>
</dbReference>
<keyword evidence="1 2" id="KW-0808">Transferase</keyword>
<feature type="binding site" evidence="2">
    <location>
        <position position="212"/>
    </location>
    <ligand>
        <name>substrate</name>
    </ligand>
</feature>
<dbReference type="GO" id="GO:0004414">
    <property type="term" value="F:homoserine O-acetyltransferase activity"/>
    <property type="evidence" value="ECO:0007669"/>
    <property type="project" value="UniProtKB-UniRule"/>
</dbReference>
<dbReference type="UniPathway" id="UPA00051">
    <property type="reaction ID" value="UER00074"/>
</dbReference>
<evidence type="ECO:0000313" key="4">
    <source>
        <dbReference type="EMBL" id="CAA9275934.1"/>
    </source>
</evidence>
<feature type="active site" evidence="2">
    <location>
        <position position="341"/>
    </location>
</feature>
<comment type="caution">
    <text evidence="2">Lacks conserved residue(s) required for the propagation of feature annotation.</text>
</comment>
<keyword evidence="2" id="KW-0028">Amino-acid biosynthesis</keyword>
<feature type="active site" evidence="2">
    <location>
        <position position="308"/>
    </location>
</feature>
<keyword evidence="2" id="KW-0486">Methionine biosynthesis</keyword>
<comment type="pathway">
    <text evidence="2">Amino-acid biosynthesis; L-methionine biosynthesis via de novo pathway; O-acetyl-L-homoserine from L-homoserine: step 1/1.</text>
</comment>
<dbReference type="InterPro" id="IPR029058">
    <property type="entry name" value="AB_hydrolase_fold"/>
</dbReference>
<name>A0A6J4JG55_9BACT</name>
<feature type="active site" description="Nucleophile" evidence="2">
    <location>
        <position position="141"/>
    </location>
</feature>
<dbReference type="InterPro" id="IPR000073">
    <property type="entry name" value="AB_hydrolase_1"/>
</dbReference>
<gene>
    <name evidence="2" type="primary">metXA</name>
    <name evidence="4" type="ORF">AVDCRST_MAG63-3240</name>
</gene>
<dbReference type="NCBIfam" id="TIGR01392">
    <property type="entry name" value="homoserO_Ac_trn"/>
    <property type="match status" value="1"/>
</dbReference>
<keyword evidence="2" id="KW-0963">Cytoplasm</keyword>
<dbReference type="InterPro" id="IPR008220">
    <property type="entry name" value="HAT_MetX-like"/>
</dbReference>
<reference evidence="4" key="1">
    <citation type="submission" date="2020-02" db="EMBL/GenBank/DDBJ databases">
        <authorList>
            <person name="Meier V. D."/>
        </authorList>
    </citation>
    <scope>NUCLEOTIDE SEQUENCE</scope>
    <source>
        <strain evidence="4">AVDCRST_MAG63</strain>
    </source>
</reference>
<feature type="domain" description="AB hydrolase-1" evidence="3">
    <location>
        <begin position="76"/>
        <end position="347"/>
    </location>
</feature>
<accession>A0A6J4JG55</accession>
<dbReference type="PANTHER" id="PTHR32268">
    <property type="entry name" value="HOMOSERINE O-ACETYLTRANSFERASE"/>
    <property type="match status" value="1"/>
</dbReference>
<comment type="subunit">
    <text evidence="2">Homodimer.</text>
</comment>
<dbReference type="GO" id="GO:0009092">
    <property type="term" value="P:homoserine metabolic process"/>
    <property type="evidence" value="ECO:0007669"/>
    <property type="project" value="TreeGrafter"/>
</dbReference>
<proteinExistence type="inferred from homology"/>
<organism evidence="4">
    <name type="scientific">uncultured Armatimonadetes bacterium</name>
    <dbReference type="NCBI Taxonomy" id="157466"/>
    <lineage>
        <taxon>Bacteria</taxon>
        <taxon>Bacillati</taxon>
        <taxon>Armatimonadota</taxon>
        <taxon>environmental samples</taxon>
    </lineage>
</organism>
<comment type="subcellular location">
    <subcellularLocation>
        <location evidence="2">Cytoplasm</location>
    </subcellularLocation>
</comment>
<dbReference type="PROSITE" id="PS51318">
    <property type="entry name" value="TAT"/>
    <property type="match status" value="1"/>
</dbReference>
<dbReference type="Gene3D" id="1.10.1740.110">
    <property type="match status" value="1"/>
</dbReference>
<dbReference type="GO" id="GO:0005737">
    <property type="term" value="C:cytoplasm"/>
    <property type="evidence" value="ECO:0007669"/>
    <property type="project" value="UniProtKB-SubCell"/>
</dbReference>
<comment type="similarity">
    <text evidence="2">Belongs to the AB hydrolase superfamily. MetX family.</text>
</comment>
<evidence type="ECO:0000259" key="3">
    <source>
        <dbReference type="Pfam" id="PF00561"/>
    </source>
</evidence>
<evidence type="ECO:0000256" key="1">
    <source>
        <dbReference type="ARBA" id="ARBA00022679"/>
    </source>
</evidence>
<comment type="function">
    <text evidence="2">Transfers an acetyl group from acetyl-CoA to L-homoserine, forming acetyl-L-homoserine.</text>
</comment>
<protein>
    <recommendedName>
        <fullName evidence="2">Homoserine O-acetyltransferase</fullName>
        <shortName evidence="2">HAT</shortName>
        <ecNumber evidence="2">2.3.1.31</ecNumber>
    </recommendedName>
    <alternativeName>
        <fullName evidence="2">Homoserine transacetylase</fullName>
        <shortName evidence="2">HTA</shortName>
    </alternativeName>
</protein>
<dbReference type="EC" id="2.3.1.31" evidence="2"/>
<feature type="binding site" evidence="2">
    <location>
        <position position="342"/>
    </location>
    <ligand>
        <name>substrate</name>
    </ligand>
</feature>
<evidence type="ECO:0000256" key="2">
    <source>
        <dbReference type="HAMAP-Rule" id="MF_00296"/>
    </source>
</evidence>
<dbReference type="AlphaFoldDB" id="A0A6J4JG55"/>
<keyword evidence="2 4" id="KW-0012">Acyltransferase</keyword>
<dbReference type="EMBL" id="CADCTO010000425">
    <property type="protein sequence ID" value="CAA9275934.1"/>
    <property type="molecule type" value="Genomic_DNA"/>
</dbReference>
<dbReference type="PANTHER" id="PTHR32268:SF11">
    <property type="entry name" value="HOMOSERINE O-ACETYLTRANSFERASE"/>
    <property type="match status" value="1"/>
</dbReference>
<dbReference type="GO" id="GO:0009086">
    <property type="term" value="P:methionine biosynthetic process"/>
    <property type="evidence" value="ECO:0007669"/>
    <property type="project" value="UniProtKB-UniRule"/>
</dbReference>
<dbReference type="Pfam" id="PF00561">
    <property type="entry name" value="Abhydrolase_1"/>
    <property type="match status" value="1"/>
</dbReference>